<name>A0ABQ8TRH9_PERAM</name>
<dbReference type="PANTHER" id="PTHR24198">
    <property type="entry name" value="ANKYRIN REPEAT AND PROTEIN KINASE DOMAIN-CONTAINING PROTEIN"/>
    <property type="match status" value="1"/>
</dbReference>
<keyword evidence="4" id="KW-1185">Reference proteome</keyword>
<sequence length="481" mass="54839">MPILESNLETKVKIGHHIKYVEYALKNFVIGSTAEDSRCLLEYLWFGESSDRCKEKLTTAVREGKREKVKILLSNHRSTIDTDCTDENGDPLIYIAGREGHWETANLLVTHGFNDEVENSDGENVYSLPDSEQKKAFENWVHVWGGPGPECSEKANQALCTLIYEGDRKALEQGISYAEERLCCIGGLDIYNNSALTLLRTKEYMEFYRRLLPRACHKPTFRFGTLIDCEIFPWHCLYNWNVLHHHINEKNWNEVEHMIRIISLLNITDHNDRDYRGNTPLHMLADSDKWDTAVKLINVTSNLTVPDMHGNSIMLKAAVKRIWEVVELLMNKGVNIKLLSESRTGDNAGEMNPGSSTESYPAFARIGSRENPGKNLNQVTCPDRESNPGHLVSQPDALTVTPQKSVKQCARQTGINRSSVQRIVKTGKWKVYIPRLLRAINEDDPDRPPLIGCPRLLIQFIRSYPPYLEAVSSFVYLRRAV</sequence>
<dbReference type="SUPFAM" id="SSF48403">
    <property type="entry name" value="Ankyrin repeat"/>
    <property type="match status" value="1"/>
</dbReference>
<dbReference type="InterPro" id="IPR036770">
    <property type="entry name" value="Ankyrin_rpt-contain_sf"/>
</dbReference>
<gene>
    <name evidence="3" type="ORF">ANN_00659</name>
</gene>
<keyword evidence="1" id="KW-0677">Repeat</keyword>
<organism evidence="3 4">
    <name type="scientific">Periplaneta americana</name>
    <name type="common">American cockroach</name>
    <name type="synonym">Blatta americana</name>
    <dbReference type="NCBI Taxonomy" id="6978"/>
    <lineage>
        <taxon>Eukaryota</taxon>
        <taxon>Metazoa</taxon>
        <taxon>Ecdysozoa</taxon>
        <taxon>Arthropoda</taxon>
        <taxon>Hexapoda</taxon>
        <taxon>Insecta</taxon>
        <taxon>Pterygota</taxon>
        <taxon>Neoptera</taxon>
        <taxon>Polyneoptera</taxon>
        <taxon>Dictyoptera</taxon>
        <taxon>Blattodea</taxon>
        <taxon>Blattoidea</taxon>
        <taxon>Blattidae</taxon>
        <taxon>Blattinae</taxon>
        <taxon>Periplaneta</taxon>
    </lineage>
</organism>
<dbReference type="SMART" id="SM00248">
    <property type="entry name" value="ANK"/>
    <property type="match status" value="4"/>
</dbReference>
<evidence type="ECO:0000313" key="4">
    <source>
        <dbReference type="Proteomes" id="UP001148838"/>
    </source>
</evidence>
<evidence type="ECO:0000256" key="1">
    <source>
        <dbReference type="ARBA" id="ARBA00022737"/>
    </source>
</evidence>
<reference evidence="3 4" key="1">
    <citation type="journal article" date="2022" name="Allergy">
        <title>Genome assembly and annotation of Periplaneta americana reveal a comprehensive cockroach allergen profile.</title>
        <authorList>
            <person name="Wang L."/>
            <person name="Xiong Q."/>
            <person name="Saelim N."/>
            <person name="Wang L."/>
            <person name="Nong W."/>
            <person name="Wan A.T."/>
            <person name="Shi M."/>
            <person name="Liu X."/>
            <person name="Cao Q."/>
            <person name="Hui J.H.L."/>
            <person name="Sookrung N."/>
            <person name="Leung T.F."/>
            <person name="Tungtrongchitr A."/>
            <person name="Tsui S.K.W."/>
        </authorList>
    </citation>
    <scope>NUCLEOTIDE SEQUENCE [LARGE SCALE GENOMIC DNA]</scope>
    <source>
        <strain evidence="3">PWHHKU_190912</strain>
    </source>
</reference>
<dbReference type="Proteomes" id="UP001148838">
    <property type="component" value="Unassembled WGS sequence"/>
</dbReference>
<keyword evidence="2" id="KW-0040">ANK repeat</keyword>
<accession>A0ABQ8TRH9</accession>
<dbReference type="PANTHER" id="PTHR24198:SF165">
    <property type="entry name" value="ANKYRIN REPEAT-CONTAINING PROTEIN-RELATED"/>
    <property type="match status" value="1"/>
</dbReference>
<comment type="caution">
    <text evidence="3">The sequence shown here is derived from an EMBL/GenBank/DDBJ whole genome shotgun (WGS) entry which is preliminary data.</text>
</comment>
<dbReference type="Gene3D" id="1.25.40.20">
    <property type="entry name" value="Ankyrin repeat-containing domain"/>
    <property type="match status" value="2"/>
</dbReference>
<evidence type="ECO:0000256" key="2">
    <source>
        <dbReference type="ARBA" id="ARBA00023043"/>
    </source>
</evidence>
<protein>
    <submittedName>
        <fullName evidence="3">Uncharacterized protein</fullName>
    </submittedName>
</protein>
<proteinExistence type="predicted"/>
<dbReference type="InterPro" id="IPR002110">
    <property type="entry name" value="Ankyrin_rpt"/>
</dbReference>
<dbReference type="EMBL" id="JAJSOF020000003">
    <property type="protein sequence ID" value="KAJ4449262.1"/>
    <property type="molecule type" value="Genomic_DNA"/>
</dbReference>
<evidence type="ECO:0000313" key="3">
    <source>
        <dbReference type="EMBL" id="KAJ4449262.1"/>
    </source>
</evidence>